<evidence type="ECO:0000256" key="1">
    <source>
        <dbReference type="SAM" id="MobiDB-lite"/>
    </source>
</evidence>
<evidence type="ECO:0000313" key="3">
    <source>
        <dbReference type="Proteomes" id="UP000540506"/>
    </source>
</evidence>
<keyword evidence="2" id="KW-0418">Kinase</keyword>
<keyword evidence="3" id="KW-1185">Reference proteome</keyword>
<dbReference type="GO" id="GO:0016301">
    <property type="term" value="F:kinase activity"/>
    <property type="evidence" value="ECO:0007669"/>
    <property type="project" value="UniProtKB-KW"/>
</dbReference>
<dbReference type="AlphaFoldDB" id="A0A7W7RBY5"/>
<dbReference type="Gene3D" id="3.40.50.300">
    <property type="entry name" value="P-loop containing nucleotide triphosphate hydrolases"/>
    <property type="match status" value="1"/>
</dbReference>
<dbReference type="SUPFAM" id="SSF52540">
    <property type="entry name" value="P-loop containing nucleoside triphosphate hydrolases"/>
    <property type="match status" value="1"/>
</dbReference>
<dbReference type="Proteomes" id="UP000540506">
    <property type="component" value="Unassembled WGS sequence"/>
</dbReference>
<accession>A0A7W7RBY5</accession>
<feature type="region of interest" description="Disordered" evidence="1">
    <location>
        <begin position="1"/>
        <end position="38"/>
    </location>
</feature>
<name>A0A7W7RBY5_KITKI</name>
<protein>
    <submittedName>
        <fullName evidence="2">Putative kinase</fullName>
    </submittedName>
</protein>
<proteinExistence type="predicted"/>
<evidence type="ECO:0000313" key="2">
    <source>
        <dbReference type="EMBL" id="MBB4928586.1"/>
    </source>
</evidence>
<reference evidence="2 3" key="1">
    <citation type="submission" date="2020-08" db="EMBL/GenBank/DDBJ databases">
        <title>Sequencing the genomes of 1000 actinobacteria strains.</title>
        <authorList>
            <person name="Klenk H.-P."/>
        </authorList>
    </citation>
    <scope>NUCLEOTIDE SEQUENCE [LARGE SCALE GENOMIC DNA]</scope>
    <source>
        <strain evidence="2 3">DSM 41654</strain>
    </source>
</reference>
<dbReference type="InterPro" id="IPR027417">
    <property type="entry name" value="P-loop_NTPase"/>
</dbReference>
<dbReference type="EMBL" id="JACHJV010000003">
    <property type="protein sequence ID" value="MBB4928586.1"/>
    <property type="molecule type" value="Genomic_DNA"/>
</dbReference>
<sequence length="225" mass="24390">MIPTDASTAPAITRSGTHGPGEGSRSDRGDGTALGHPASAVQATIRESAGSPTPRLCVLRGNSGSGKTSIATEIRRRYGRGIALVSQDNIRRTVLRERDVPGAPNIGLIGTMARYALNHGYHVVIEGIMYADRYGGMLEALARDHQGQSRLYYLNVDFTETLRRHATKPQADEYGETEMRDWYRPDDLLPSGIEQVIPADSTLEESVARIMRDLGLADTHGHAPG</sequence>
<keyword evidence="2" id="KW-0808">Transferase</keyword>
<dbReference type="Pfam" id="PF13671">
    <property type="entry name" value="AAA_33"/>
    <property type="match status" value="1"/>
</dbReference>
<organism evidence="2 3">
    <name type="scientific">Kitasatospora kifunensis</name>
    <name type="common">Streptomyces kifunensis</name>
    <dbReference type="NCBI Taxonomy" id="58351"/>
    <lineage>
        <taxon>Bacteria</taxon>
        <taxon>Bacillati</taxon>
        <taxon>Actinomycetota</taxon>
        <taxon>Actinomycetes</taxon>
        <taxon>Kitasatosporales</taxon>
        <taxon>Streptomycetaceae</taxon>
        <taxon>Kitasatospora</taxon>
    </lineage>
</organism>
<comment type="caution">
    <text evidence="2">The sequence shown here is derived from an EMBL/GenBank/DDBJ whole genome shotgun (WGS) entry which is preliminary data.</text>
</comment>
<gene>
    <name evidence="2" type="ORF">FHR34_007683</name>
</gene>